<evidence type="ECO:0000256" key="18">
    <source>
        <dbReference type="RuleBase" id="RU003654"/>
    </source>
</evidence>
<evidence type="ECO:0000256" key="11">
    <source>
        <dbReference type="ARBA" id="ARBA00048221"/>
    </source>
</evidence>
<dbReference type="SUPFAM" id="SSF48619">
    <property type="entry name" value="Phospholipase A2, PLA2"/>
    <property type="match status" value="1"/>
</dbReference>
<reference evidence="22" key="1">
    <citation type="submission" date="2011-08" db="EMBL/GenBank/DDBJ databases">
        <title>The draft genome of Latimeria chalumnae.</title>
        <authorList>
            <person name="Di Palma F."/>
            <person name="Alfoldi J."/>
            <person name="Johnson J."/>
            <person name="Berlin A."/>
            <person name="Gnerre S."/>
            <person name="Jaffe D."/>
            <person name="MacCallum I."/>
            <person name="Young S."/>
            <person name="Walker B.J."/>
            <person name="Lander E."/>
            <person name="Lindblad-Toh K."/>
        </authorList>
    </citation>
    <scope>NUCLEOTIDE SEQUENCE [LARGE SCALE GENOMIC DNA]</scope>
    <source>
        <strain evidence="22">Wild caught</strain>
    </source>
</reference>
<evidence type="ECO:0000256" key="2">
    <source>
        <dbReference type="ARBA" id="ARBA00013278"/>
    </source>
</evidence>
<dbReference type="PANTHER" id="PTHR11716:SF94">
    <property type="entry name" value="PHOSPHOLIPASE A2"/>
    <property type="match status" value="1"/>
</dbReference>
<organism evidence="21 22">
    <name type="scientific">Latimeria chalumnae</name>
    <name type="common">Coelacanth</name>
    <dbReference type="NCBI Taxonomy" id="7897"/>
    <lineage>
        <taxon>Eukaryota</taxon>
        <taxon>Metazoa</taxon>
        <taxon>Chordata</taxon>
        <taxon>Craniata</taxon>
        <taxon>Vertebrata</taxon>
        <taxon>Euteleostomi</taxon>
        <taxon>Coelacanthiformes</taxon>
        <taxon>Coelacanthidae</taxon>
        <taxon>Latimeria</taxon>
    </lineage>
</organism>
<feature type="binding site" evidence="16">
    <location>
        <position position="57"/>
    </location>
    <ligand>
        <name>Ca(2+)</name>
        <dbReference type="ChEBI" id="CHEBI:29108"/>
    </ligand>
</feature>
<dbReference type="GO" id="GO:0006644">
    <property type="term" value="P:phospholipid metabolic process"/>
    <property type="evidence" value="ECO:0007669"/>
    <property type="project" value="InterPro"/>
</dbReference>
<evidence type="ECO:0000256" key="13">
    <source>
        <dbReference type="ARBA" id="ARBA00048373"/>
    </source>
</evidence>
<comment type="catalytic activity">
    <reaction evidence="10">
        <text>1-hexadecanoyl-2-(9Z-octadecenoyl)-sn-glycero-3-phospho-(1'-sn-glycerol) + H2O = 1-hexadecanoyl-sn-glycero-3-phospho-(1'-sn-glycerol) + (9Z)-octadecenoate + H(+)</text>
        <dbReference type="Rhea" id="RHEA:40919"/>
        <dbReference type="ChEBI" id="CHEBI:15377"/>
        <dbReference type="ChEBI" id="CHEBI:15378"/>
        <dbReference type="ChEBI" id="CHEBI:30823"/>
        <dbReference type="ChEBI" id="CHEBI:72841"/>
        <dbReference type="ChEBI" id="CHEBI:75158"/>
    </reaction>
    <physiologicalReaction direction="left-to-right" evidence="10">
        <dbReference type="Rhea" id="RHEA:40920"/>
    </physiologicalReaction>
</comment>
<evidence type="ECO:0000256" key="17">
    <source>
        <dbReference type="PIRSR" id="PIRSR601211-3"/>
    </source>
</evidence>
<evidence type="ECO:0000256" key="12">
    <source>
        <dbReference type="ARBA" id="ARBA00048227"/>
    </source>
</evidence>
<dbReference type="InterPro" id="IPR033113">
    <property type="entry name" value="PLA2_histidine"/>
</dbReference>
<dbReference type="GO" id="GO:0005509">
    <property type="term" value="F:calcium ion binding"/>
    <property type="evidence" value="ECO:0007669"/>
    <property type="project" value="InterPro"/>
</dbReference>
<dbReference type="GO" id="GO:0005576">
    <property type="term" value="C:extracellular region"/>
    <property type="evidence" value="ECO:0007669"/>
    <property type="project" value="UniProtKB-SubCell"/>
</dbReference>
<keyword evidence="4 16" id="KW-0479">Metal-binding</keyword>
<dbReference type="EC" id="3.1.1.4" evidence="2 19"/>
<evidence type="ECO:0000256" key="3">
    <source>
        <dbReference type="ARBA" id="ARBA00022525"/>
    </source>
</evidence>
<feature type="binding site" evidence="16">
    <location>
        <position position="55"/>
    </location>
    <ligand>
        <name>Ca(2+)</name>
        <dbReference type="ChEBI" id="CHEBI:29108"/>
    </ligand>
</feature>
<sequence>MFILHLLQNLDIPVLILFGGISAGPHTRALWQFRNMIKCTIPNSRPMDFNDYGCYCGLGGYGTPIDDLDMCCKIHDDCYIAAYDVPECFPVLDNPYGEIYAYTCEGTTVTCTSKYQIEQI</sequence>
<evidence type="ECO:0000256" key="10">
    <source>
        <dbReference type="ARBA" id="ARBA00048015"/>
    </source>
</evidence>
<dbReference type="InterPro" id="IPR016090">
    <property type="entry name" value="PLA2-like_dom"/>
</dbReference>
<comment type="cofactor">
    <cofactor evidence="16">
        <name>Ca(2+)</name>
        <dbReference type="ChEBI" id="CHEBI:29108"/>
    </cofactor>
    <text evidence="16">Binds 1 Ca(2+) ion per subunit.</text>
</comment>
<dbReference type="Pfam" id="PF00068">
    <property type="entry name" value="Phospholip_A2_1"/>
    <property type="match status" value="1"/>
</dbReference>
<evidence type="ECO:0000256" key="16">
    <source>
        <dbReference type="PIRSR" id="PIRSR601211-2"/>
    </source>
</evidence>
<reference evidence="21" key="2">
    <citation type="submission" date="2025-08" db="UniProtKB">
        <authorList>
            <consortium name="Ensembl"/>
        </authorList>
    </citation>
    <scope>IDENTIFICATION</scope>
</reference>
<comment type="catalytic activity">
    <reaction evidence="12">
        <text>1,2-dihexadecanoyl-sn-glycero-3-phosphocholine + H2O = 1-hexadecanoyl-sn-glycero-3-phosphocholine + hexadecanoate + H(+)</text>
        <dbReference type="Rhea" id="RHEA:41223"/>
        <dbReference type="ChEBI" id="CHEBI:7896"/>
        <dbReference type="ChEBI" id="CHEBI:15377"/>
        <dbReference type="ChEBI" id="CHEBI:15378"/>
        <dbReference type="ChEBI" id="CHEBI:72998"/>
        <dbReference type="ChEBI" id="CHEBI:72999"/>
    </reaction>
    <physiologicalReaction direction="left-to-right" evidence="12">
        <dbReference type="Rhea" id="RHEA:41224"/>
    </physiologicalReaction>
</comment>
<dbReference type="PANTHER" id="PTHR11716">
    <property type="entry name" value="PHOSPHOLIPASE A2 FAMILY MEMBER"/>
    <property type="match status" value="1"/>
</dbReference>
<feature type="binding site" evidence="16">
    <location>
        <position position="76"/>
    </location>
    <ligand>
        <name>Ca(2+)</name>
        <dbReference type="ChEBI" id="CHEBI:29108"/>
    </ligand>
</feature>
<dbReference type="EMBL" id="AFYH01152824">
    <property type="status" value="NOT_ANNOTATED_CDS"/>
    <property type="molecule type" value="Genomic_DNA"/>
</dbReference>
<dbReference type="GO" id="GO:0016042">
    <property type="term" value="P:lipid catabolic process"/>
    <property type="evidence" value="ECO:0007669"/>
    <property type="project" value="InterPro"/>
</dbReference>
<comment type="catalytic activity">
    <reaction evidence="14">
        <text>1-hexadecanoyl-2-(9Z-octadecenoyl)-sn-glycero-3-phosphocholine + H2O = 1-hexadecanoyl-sn-glycero-3-phosphocholine + (9Z)-octadecenoate + H(+)</text>
        <dbReference type="Rhea" id="RHEA:38779"/>
        <dbReference type="ChEBI" id="CHEBI:15377"/>
        <dbReference type="ChEBI" id="CHEBI:15378"/>
        <dbReference type="ChEBI" id="CHEBI:30823"/>
        <dbReference type="ChEBI" id="CHEBI:72998"/>
        <dbReference type="ChEBI" id="CHEBI:73001"/>
    </reaction>
    <physiologicalReaction direction="left-to-right" evidence="14">
        <dbReference type="Rhea" id="RHEA:38780"/>
    </physiologicalReaction>
</comment>
<dbReference type="eggNOG" id="KOG4087">
    <property type="taxonomic scope" value="Eukaryota"/>
</dbReference>
<keyword evidence="3 19" id="KW-0964">Secreted</keyword>
<comment type="catalytic activity">
    <reaction evidence="19">
        <text>a 1,2-diacyl-sn-glycero-3-phosphocholine + H2O = a 1-acyl-sn-glycero-3-phosphocholine + a fatty acid + H(+)</text>
        <dbReference type="Rhea" id="RHEA:15801"/>
        <dbReference type="ChEBI" id="CHEBI:15377"/>
        <dbReference type="ChEBI" id="CHEBI:15378"/>
        <dbReference type="ChEBI" id="CHEBI:28868"/>
        <dbReference type="ChEBI" id="CHEBI:57643"/>
        <dbReference type="ChEBI" id="CHEBI:58168"/>
        <dbReference type="EC" id="3.1.1.4"/>
    </reaction>
</comment>
<evidence type="ECO:0000256" key="4">
    <source>
        <dbReference type="ARBA" id="ARBA00022723"/>
    </source>
</evidence>
<dbReference type="AlphaFoldDB" id="H3AX69"/>
<dbReference type="InterPro" id="IPR001211">
    <property type="entry name" value="PLA2"/>
</dbReference>
<dbReference type="GO" id="GO:0005102">
    <property type="term" value="F:signaling receptor binding"/>
    <property type="evidence" value="ECO:0007669"/>
    <property type="project" value="UniProtKB-ARBA"/>
</dbReference>
<evidence type="ECO:0000256" key="5">
    <source>
        <dbReference type="ARBA" id="ARBA00022801"/>
    </source>
</evidence>
<evidence type="ECO:0000256" key="14">
    <source>
        <dbReference type="ARBA" id="ARBA00048699"/>
    </source>
</evidence>
<comment type="subcellular location">
    <subcellularLocation>
        <location evidence="1 19">Secreted</location>
    </subcellularLocation>
</comment>
<evidence type="ECO:0000256" key="8">
    <source>
        <dbReference type="ARBA" id="ARBA00023157"/>
    </source>
</evidence>
<evidence type="ECO:0000256" key="6">
    <source>
        <dbReference type="ARBA" id="ARBA00022837"/>
    </source>
</evidence>
<comment type="similarity">
    <text evidence="18">Belongs to the phospholipase A2 family.</text>
</comment>
<dbReference type="InParanoid" id="H3AX69"/>
<keyword evidence="22" id="KW-1185">Reference proteome</keyword>
<keyword evidence="8 17" id="KW-1015">Disulfide bond</keyword>
<accession>H3AX69</accession>
<proteinExistence type="inferred from homology"/>
<dbReference type="STRING" id="7897.ENSLACP00000014240"/>
<feature type="domain" description="Phospholipase A2-like central" evidence="20">
    <location>
        <begin position="29"/>
        <end position="119"/>
    </location>
</feature>
<evidence type="ECO:0000256" key="9">
    <source>
        <dbReference type="ARBA" id="ARBA00047535"/>
    </source>
</evidence>
<keyword evidence="19" id="KW-0732">Signal</keyword>
<feature type="disulfide bond" evidence="17">
    <location>
        <begin position="56"/>
        <end position="72"/>
    </location>
</feature>
<dbReference type="GO" id="GO:0047498">
    <property type="term" value="F:calcium-dependent phospholipase A2 activity"/>
    <property type="evidence" value="ECO:0007669"/>
    <property type="project" value="TreeGrafter"/>
</dbReference>
<dbReference type="FunFam" id="1.20.90.10:FF:000011">
    <property type="entry name" value="Phospholipase A(2)"/>
    <property type="match status" value="1"/>
</dbReference>
<dbReference type="PRINTS" id="PR00389">
    <property type="entry name" value="PHPHLIPASEA2"/>
</dbReference>
<protein>
    <recommendedName>
        <fullName evidence="2 19">Phospholipase A2</fullName>
        <ecNumber evidence="2 19">3.1.1.4</ecNumber>
    </recommendedName>
</protein>
<feature type="signal peptide" evidence="19">
    <location>
        <begin position="1"/>
        <end position="23"/>
    </location>
</feature>
<dbReference type="GO" id="GO:0005543">
    <property type="term" value="F:phospholipid binding"/>
    <property type="evidence" value="ECO:0007669"/>
    <property type="project" value="TreeGrafter"/>
</dbReference>
<evidence type="ECO:0000313" key="22">
    <source>
        <dbReference type="Proteomes" id="UP000008672"/>
    </source>
</evidence>
<comment type="catalytic activity">
    <reaction evidence="9">
        <text>N,1-dihexadecanoyl-2-(9Z,12Z-octadecadienoyl)-sn-glycero-3-phosphoethanolamine + H2O = N,1-dihexadecanoyl-sn-glycero-3-phosphoethanolamine + (9Z,12Z)-octadecadienoate + H(+)</text>
        <dbReference type="Rhea" id="RHEA:56424"/>
        <dbReference type="ChEBI" id="CHEBI:15377"/>
        <dbReference type="ChEBI" id="CHEBI:15378"/>
        <dbReference type="ChEBI" id="CHEBI:30245"/>
        <dbReference type="ChEBI" id="CHEBI:85334"/>
        <dbReference type="ChEBI" id="CHEBI:85335"/>
    </reaction>
    <physiologicalReaction direction="left-to-right" evidence="9">
        <dbReference type="Rhea" id="RHEA:56425"/>
    </physiologicalReaction>
</comment>
<evidence type="ECO:0000256" key="7">
    <source>
        <dbReference type="ARBA" id="ARBA00023098"/>
    </source>
</evidence>
<dbReference type="Proteomes" id="UP000008672">
    <property type="component" value="Unassembled WGS sequence"/>
</dbReference>
<dbReference type="HOGENOM" id="CLU_090683_4_0_1"/>
<dbReference type="Gene3D" id="1.20.90.10">
    <property type="entry name" value="Phospholipase A2 domain"/>
    <property type="match status" value="1"/>
</dbReference>
<comment type="catalytic activity">
    <reaction evidence="13">
        <text>1-hexadecanoyl-2-(5Z,8Z,11Z,14Z-eicosatetraenoyl)-sn-glycero-3-phosphocholine + H2O = 1-hexadecanoyl-sn-glycero-3-phosphocholine + (5Z,8Z,11Z,14Z)-eicosatetraenoate + H(+)</text>
        <dbReference type="Rhea" id="RHEA:40427"/>
        <dbReference type="ChEBI" id="CHEBI:15377"/>
        <dbReference type="ChEBI" id="CHEBI:15378"/>
        <dbReference type="ChEBI" id="CHEBI:32395"/>
        <dbReference type="ChEBI" id="CHEBI:72998"/>
        <dbReference type="ChEBI" id="CHEBI:73003"/>
    </reaction>
    <physiologicalReaction direction="left-to-right" evidence="13">
        <dbReference type="Rhea" id="RHEA:40428"/>
    </physiologicalReaction>
</comment>
<dbReference type="Ensembl" id="ENSLACT00000014340.1">
    <property type="protein sequence ID" value="ENSLACP00000014240.1"/>
    <property type="gene ID" value="ENSLACG00000012538.1"/>
</dbReference>
<dbReference type="SMART" id="SM00085">
    <property type="entry name" value="PA2c"/>
    <property type="match status" value="1"/>
</dbReference>
<dbReference type="PROSITE" id="PS00118">
    <property type="entry name" value="PA2_HIS"/>
    <property type="match status" value="1"/>
</dbReference>
<comment type="catalytic activity">
    <reaction evidence="15">
        <text>1-hexadecanoyl-2-(9Z,12Z-octadecadienoyl)-sn-glycero-3-phosphoethanolamine + H2O = 1-hexadecanoyl-sn-glycero-3-phosphoethanolamine + (9Z,12Z)-octadecadienoate + H(+)</text>
        <dbReference type="Rhea" id="RHEA:40815"/>
        <dbReference type="ChEBI" id="CHEBI:15377"/>
        <dbReference type="ChEBI" id="CHEBI:15378"/>
        <dbReference type="ChEBI" id="CHEBI:30245"/>
        <dbReference type="ChEBI" id="CHEBI:73004"/>
        <dbReference type="ChEBI" id="CHEBI:73008"/>
    </reaction>
    <physiologicalReaction direction="left-to-right" evidence="15">
        <dbReference type="Rhea" id="RHEA:40816"/>
    </physiologicalReaction>
</comment>
<dbReference type="GO" id="GO:0050482">
    <property type="term" value="P:arachidonate secretion"/>
    <property type="evidence" value="ECO:0007669"/>
    <property type="project" value="InterPro"/>
</dbReference>
<evidence type="ECO:0000259" key="20">
    <source>
        <dbReference type="SMART" id="SM00085"/>
    </source>
</evidence>
<keyword evidence="5 19" id="KW-0378">Hydrolase</keyword>
<dbReference type="InterPro" id="IPR036444">
    <property type="entry name" value="PLipase_A2_dom_sf"/>
</dbReference>
<comment type="catalytic activity">
    <reaction evidence="11">
        <text>N-hexadecanoyl-1,2-di-(9Z-octadecenoyl)-sn-glycero-3-phosphoethanolamine + H2O = N-hexadecanoyl-1-(9Z-octadecenoyl)-sn-glycero-3-phosphoethanolamine + (9Z)-octadecenoate + H(+)</text>
        <dbReference type="Rhea" id="RHEA:45424"/>
        <dbReference type="ChEBI" id="CHEBI:15377"/>
        <dbReference type="ChEBI" id="CHEBI:15378"/>
        <dbReference type="ChEBI" id="CHEBI:30823"/>
        <dbReference type="ChEBI" id="CHEBI:78097"/>
        <dbReference type="ChEBI" id="CHEBI:85217"/>
    </reaction>
    <physiologicalReaction direction="left-to-right" evidence="11">
        <dbReference type="Rhea" id="RHEA:45425"/>
    </physiologicalReaction>
</comment>
<evidence type="ECO:0000256" key="1">
    <source>
        <dbReference type="ARBA" id="ARBA00004613"/>
    </source>
</evidence>
<feature type="binding site" evidence="16">
    <location>
        <position position="59"/>
    </location>
    <ligand>
        <name>Ca(2+)</name>
        <dbReference type="ChEBI" id="CHEBI:29108"/>
    </ligand>
</feature>
<dbReference type="GeneTree" id="ENSGT00940000154885"/>
<feature type="chain" id="PRO_5001390627" description="Phospholipase A2" evidence="19">
    <location>
        <begin position="24"/>
        <end position="120"/>
    </location>
</feature>
<keyword evidence="6 16" id="KW-0106">Calcium</keyword>
<evidence type="ECO:0000256" key="19">
    <source>
        <dbReference type="RuleBase" id="RU361236"/>
    </source>
</evidence>
<evidence type="ECO:0000256" key="15">
    <source>
        <dbReference type="ARBA" id="ARBA00049039"/>
    </source>
</evidence>
<keyword evidence="7 19" id="KW-0443">Lipid metabolism</keyword>
<evidence type="ECO:0000313" key="21">
    <source>
        <dbReference type="Ensembl" id="ENSLACP00000014240.1"/>
    </source>
</evidence>
<reference evidence="21" key="3">
    <citation type="submission" date="2025-09" db="UniProtKB">
        <authorList>
            <consortium name="Ensembl"/>
        </authorList>
    </citation>
    <scope>IDENTIFICATION</scope>
</reference>
<name>H3AX69_LATCH</name>